<gene>
    <name evidence="1" type="ORF">GCM10011515_23340</name>
</gene>
<keyword evidence="2" id="KW-1185">Reference proteome</keyword>
<accession>A0ABQ1SAE8</accession>
<protein>
    <submittedName>
        <fullName evidence="1">Uncharacterized protein</fullName>
    </submittedName>
</protein>
<dbReference type="EMBL" id="BMKL01000001">
    <property type="protein sequence ID" value="GGE03065.1"/>
    <property type="molecule type" value="Genomic_DNA"/>
</dbReference>
<evidence type="ECO:0000313" key="1">
    <source>
        <dbReference type="EMBL" id="GGE03065.1"/>
    </source>
</evidence>
<reference evidence="2" key="1">
    <citation type="journal article" date="2019" name="Int. J. Syst. Evol. Microbiol.">
        <title>The Global Catalogue of Microorganisms (GCM) 10K type strain sequencing project: providing services to taxonomists for standard genome sequencing and annotation.</title>
        <authorList>
            <consortium name="The Broad Institute Genomics Platform"/>
            <consortium name="The Broad Institute Genome Sequencing Center for Infectious Disease"/>
            <person name="Wu L."/>
            <person name="Ma J."/>
        </authorList>
    </citation>
    <scope>NUCLEOTIDE SEQUENCE [LARGE SCALE GENOMIC DNA]</scope>
    <source>
        <strain evidence="2">CGMCC 1.15959</strain>
    </source>
</reference>
<sequence>MIARVYSAITAVAGALACDGVAKTRLNTRDQYLYRSIDDVLERLAPLLAQNRLCILPRVHERHTTDGSTRAGRYWWR</sequence>
<organism evidence="1 2">
    <name type="scientific">Tsuneonella deserti</name>
    <dbReference type="NCBI Taxonomy" id="2035528"/>
    <lineage>
        <taxon>Bacteria</taxon>
        <taxon>Pseudomonadati</taxon>
        <taxon>Pseudomonadota</taxon>
        <taxon>Alphaproteobacteria</taxon>
        <taxon>Sphingomonadales</taxon>
        <taxon>Erythrobacteraceae</taxon>
        <taxon>Tsuneonella</taxon>
    </lineage>
</organism>
<proteinExistence type="predicted"/>
<name>A0ABQ1SAE8_9SPHN</name>
<comment type="caution">
    <text evidence="1">The sequence shown here is derived from an EMBL/GenBank/DDBJ whole genome shotgun (WGS) entry which is preliminary data.</text>
</comment>
<dbReference type="PROSITE" id="PS51257">
    <property type="entry name" value="PROKAR_LIPOPROTEIN"/>
    <property type="match status" value="1"/>
</dbReference>
<evidence type="ECO:0000313" key="2">
    <source>
        <dbReference type="Proteomes" id="UP000619041"/>
    </source>
</evidence>
<dbReference type="Proteomes" id="UP000619041">
    <property type="component" value="Unassembled WGS sequence"/>
</dbReference>